<dbReference type="GO" id="GO:0016597">
    <property type="term" value="F:amino acid binding"/>
    <property type="evidence" value="ECO:0007669"/>
    <property type="project" value="InterPro"/>
</dbReference>
<dbReference type="EC" id="2.1.3.2" evidence="7"/>
<dbReference type="AlphaFoldDB" id="A0A0K1XEM8"/>
<dbReference type="EMBL" id="CP012365">
    <property type="protein sequence ID" value="AKX59709.1"/>
    <property type="molecule type" value="Genomic_DNA"/>
</dbReference>
<dbReference type="GO" id="GO:0044205">
    <property type="term" value="P:'de novo' UMP biosynthetic process"/>
    <property type="evidence" value="ECO:0007669"/>
    <property type="project" value="UniProtKB-UniRule"/>
</dbReference>
<proteinExistence type="inferred from homology"/>
<dbReference type="RefSeq" id="WP_053100881.1">
    <property type="nucleotide sequence ID" value="NZ_CP012358.1"/>
</dbReference>
<dbReference type="STRING" id="1697053.AKN87_09435"/>
<evidence type="ECO:0000259" key="9">
    <source>
        <dbReference type="Pfam" id="PF02729"/>
    </source>
</evidence>
<dbReference type="InterPro" id="IPR006130">
    <property type="entry name" value="Asp/Orn_carbamoylTrfase"/>
</dbReference>
<dbReference type="Pfam" id="PF02729">
    <property type="entry name" value="OTCace_N"/>
    <property type="match status" value="1"/>
</dbReference>
<feature type="binding site" evidence="7">
    <location>
        <position position="99"/>
    </location>
    <ligand>
        <name>L-aspartate</name>
        <dbReference type="ChEBI" id="CHEBI:29991"/>
    </ligand>
</feature>
<evidence type="ECO:0000256" key="1">
    <source>
        <dbReference type="ARBA" id="ARBA00004852"/>
    </source>
</evidence>
<feature type="binding site" evidence="7">
    <location>
        <position position="121"/>
    </location>
    <ligand>
        <name>carbamoyl phosphate</name>
        <dbReference type="ChEBI" id="CHEBI:58228"/>
    </ligand>
</feature>
<protein>
    <recommendedName>
        <fullName evidence="7">Aspartate carbamoyltransferase</fullName>
        <ecNumber evidence="7">2.1.3.2</ecNumber>
    </recommendedName>
    <alternativeName>
        <fullName evidence="7">Aspartate transcarbamylase</fullName>
        <shortName evidence="7">ATCase</shortName>
    </alternativeName>
</protein>
<evidence type="ECO:0000256" key="2">
    <source>
        <dbReference type="ARBA" id="ARBA00008896"/>
    </source>
</evidence>
<gene>
    <name evidence="7 10" type="primary">pyrB</name>
    <name evidence="10" type="ORF">AKN88_07040</name>
</gene>
<feature type="binding site" evidence="7">
    <location>
        <position position="71"/>
    </location>
    <ligand>
        <name>carbamoyl phosphate</name>
        <dbReference type="ChEBI" id="CHEBI:58228"/>
    </ligand>
</feature>
<evidence type="ECO:0000256" key="3">
    <source>
        <dbReference type="ARBA" id="ARBA00022679"/>
    </source>
</evidence>
<reference evidence="10 11" key="1">
    <citation type="journal article" date="2015" name="Genome Announc.">
        <title>Genome Sequences of Oblitimonas alkaliphila gen. nov. sp. nov. (Proposed), a Novel Bacterium of the Pseudomonadaceae Family.</title>
        <authorList>
            <person name="Lauer A.C."/>
            <person name="Nicholson A.C."/>
            <person name="Humrighouse B.W."/>
            <person name="Emery B."/>
            <person name="Drobish A."/>
            <person name="Juieng P."/>
            <person name="Loparev V."/>
            <person name="McQuiston J.R."/>
        </authorList>
    </citation>
    <scope>NUCLEOTIDE SEQUENCE [LARGE SCALE GENOMIC DNA]</scope>
    <source>
        <strain evidence="10 11">E5571</strain>
    </source>
</reference>
<dbReference type="SUPFAM" id="SSF53671">
    <property type="entry name" value="Aspartate/ornithine carbamoyltransferase"/>
    <property type="match status" value="1"/>
</dbReference>
<dbReference type="FunFam" id="3.40.50.1370:FF:000006">
    <property type="entry name" value="Aspartate carbamoyltransferase"/>
    <property type="match status" value="1"/>
</dbReference>
<dbReference type="GO" id="GO:0006207">
    <property type="term" value="P:'de novo' pyrimidine nucleobase biosynthetic process"/>
    <property type="evidence" value="ECO:0007669"/>
    <property type="project" value="InterPro"/>
</dbReference>
<dbReference type="KEGG" id="pbb:AKN87_09435"/>
<dbReference type="PROSITE" id="PS00097">
    <property type="entry name" value="CARBAMOYLTRANSFERASE"/>
    <property type="match status" value="1"/>
</dbReference>
<evidence type="ECO:0000313" key="10">
    <source>
        <dbReference type="EMBL" id="AKX59709.1"/>
    </source>
</evidence>
<dbReference type="InterPro" id="IPR006131">
    <property type="entry name" value="Asp_carbamoyltransf_Asp/Orn-bd"/>
</dbReference>
<dbReference type="PRINTS" id="PR00101">
    <property type="entry name" value="ATCASE"/>
</dbReference>
<feature type="binding site" evidence="7">
    <location>
        <position position="239"/>
    </location>
    <ligand>
        <name>L-aspartate</name>
        <dbReference type="ChEBI" id="CHEBI:29991"/>
    </ligand>
</feature>
<dbReference type="PANTHER" id="PTHR45753">
    <property type="entry name" value="ORNITHINE CARBAMOYLTRANSFERASE, MITOCHONDRIAL"/>
    <property type="match status" value="1"/>
</dbReference>
<dbReference type="InterPro" id="IPR006132">
    <property type="entry name" value="Asp/Orn_carbamoyltranf_P-bd"/>
</dbReference>
<keyword evidence="4 7" id="KW-0665">Pyrimidine biosynthesis</keyword>
<comment type="pathway">
    <text evidence="1 7">Pyrimidine metabolism; UMP biosynthesis via de novo pathway; (S)-dihydroorotate from bicarbonate: step 2/3.</text>
</comment>
<dbReference type="UniPathway" id="UPA00070">
    <property type="reaction ID" value="UER00116"/>
</dbReference>
<evidence type="ECO:0000256" key="7">
    <source>
        <dbReference type="HAMAP-Rule" id="MF_00001"/>
    </source>
</evidence>
<keyword evidence="3 7" id="KW-0808">Transferase</keyword>
<dbReference type="Proteomes" id="UP000063953">
    <property type="component" value="Chromosome"/>
</dbReference>
<name>A0A0K1XEM8_9GAMM</name>
<comment type="subunit">
    <text evidence="7">Heterododecamer (2C3:3R2) of six catalytic PyrB chains organized as two trimers (C3), and six regulatory PyrI chains organized as three dimers (R2).</text>
</comment>
<dbReference type="NCBIfam" id="TIGR00670">
    <property type="entry name" value="asp_carb_tr"/>
    <property type="match status" value="1"/>
</dbReference>
<evidence type="ECO:0000256" key="6">
    <source>
        <dbReference type="ARBA" id="ARBA00048859"/>
    </source>
</evidence>
<dbReference type="NCBIfam" id="NF002032">
    <property type="entry name" value="PRK00856.1"/>
    <property type="match status" value="1"/>
</dbReference>
<dbReference type="InterPro" id="IPR036901">
    <property type="entry name" value="Asp/Orn_carbamoylTrfase_sf"/>
</dbReference>
<feature type="binding site" evidence="7">
    <location>
        <position position="280"/>
    </location>
    <ligand>
        <name>carbamoyl phosphate</name>
        <dbReference type="ChEBI" id="CHEBI:58228"/>
    </ligand>
</feature>
<dbReference type="Gene3D" id="3.40.50.1370">
    <property type="entry name" value="Aspartate/ornithine carbamoyltransferase"/>
    <property type="match status" value="2"/>
</dbReference>
<feature type="domain" description="Aspartate/ornithine carbamoyltransferase carbamoyl-P binding" evidence="9">
    <location>
        <begin position="19"/>
        <end position="163"/>
    </location>
</feature>
<feature type="domain" description="Aspartate/ornithine carbamoyltransferase Asp/Orn-binding" evidence="8">
    <location>
        <begin position="171"/>
        <end position="317"/>
    </location>
</feature>
<evidence type="ECO:0000256" key="4">
    <source>
        <dbReference type="ARBA" id="ARBA00022975"/>
    </source>
</evidence>
<feature type="binding site" evidence="7">
    <location>
        <position position="151"/>
    </location>
    <ligand>
        <name>carbamoyl phosphate</name>
        <dbReference type="ChEBI" id="CHEBI:58228"/>
    </ligand>
</feature>
<dbReference type="InterPro" id="IPR002082">
    <property type="entry name" value="Asp_carbamoyltransf"/>
</dbReference>
<dbReference type="HAMAP" id="MF_00001">
    <property type="entry name" value="Asp_carb_tr"/>
    <property type="match status" value="1"/>
</dbReference>
<dbReference type="GeneID" id="93984490"/>
<evidence type="ECO:0000259" key="8">
    <source>
        <dbReference type="Pfam" id="PF00185"/>
    </source>
</evidence>
<dbReference type="PANTHER" id="PTHR45753:SF6">
    <property type="entry name" value="ASPARTATE CARBAMOYLTRANSFERASE"/>
    <property type="match status" value="1"/>
</dbReference>
<dbReference type="FunFam" id="3.40.50.1370:FF:000007">
    <property type="entry name" value="Aspartate carbamoyltransferase"/>
    <property type="match status" value="1"/>
</dbReference>
<dbReference type="OrthoDB" id="9774690at2"/>
<feature type="binding site" evidence="7">
    <location>
        <position position="281"/>
    </location>
    <ligand>
        <name>carbamoyl phosphate</name>
        <dbReference type="ChEBI" id="CHEBI:58228"/>
    </ligand>
</feature>
<evidence type="ECO:0000256" key="5">
    <source>
        <dbReference type="ARBA" id="ARBA00043884"/>
    </source>
</evidence>
<dbReference type="GO" id="GO:0005829">
    <property type="term" value="C:cytosol"/>
    <property type="evidence" value="ECO:0007669"/>
    <property type="project" value="TreeGrafter"/>
</dbReference>
<dbReference type="PRINTS" id="PR00100">
    <property type="entry name" value="AOTCASE"/>
</dbReference>
<feature type="binding site" evidence="7">
    <location>
        <position position="184"/>
    </location>
    <ligand>
        <name>L-aspartate</name>
        <dbReference type="ChEBI" id="CHEBI:29991"/>
    </ligand>
</feature>
<dbReference type="Pfam" id="PF00185">
    <property type="entry name" value="OTCace"/>
    <property type="match status" value="1"/>
</dbReference>
<dbReference type="GO" id="GO:0004070">
    <property type="term" value="F:aspartate carbamoyltransferase activity"/>
    <property type="evidence" value="ECO:0007669"/>
    <property type="project" value="UniProtKB-UniRule"/>
</dbReference>
<keyword evidence="11" id="KW-1185">Reference proteome</keyword>
<dbReference type="GO" id="GO:0006520">
    <property type="term" value="P:amino acid metabolic process"/>
    <property type="evidence" value="ECO:0007669"/>
    <property type="project" value="InterPro"/>
</dbReference>
<comment type="function">
    <text evidence="5 7">Catalyzes the condensation of carbamoyl phosphate and aspartate to form carbamoyl aspartate and inorganic phosphate, the committed step in the de novo pyrimidine nucleotide biosynthesis pathway.</text>
</comment>
<comment type="similarity">
    <text evidence="2 7">Belongs to the aspartate/ornithine carbamoyltransferase superfamily. ATCase family.</text>
</comment>
<evidence type="ECO:0000313" key="11">
    <source>
        <dbReference type="Proteomes" id="UP000063953"/>
    </source>
</evidence>
<sequence length="338" mass="37104">MPSKFAACPLQLNEHGRLRHFLSLDGLPKEMLTEILDTADSFLEVGARAVKKVPLLRGMTVCNVFFENSTRTRTTFELAAKRLSADVLTLNVSTSSTSKGETLTDTLRNLEAMAADMFVVRHADSGAAHFIAEHVSPNVAIINGGDGRHAHPTQGMLDMLTIRRHKGDFSKLSVAIVGDILHSRVARSDMLALKTLGCPDIRVIAPKTLLPVGLEQYGVSVYHDIEQGLKDVDVIIMLRLQRERMQGGLLPSHGEFFRLYGLTEQRLALAKPDAIVMHPGPINRGVEIESAVADSAQSLILNQVTYGIAIRMAVLSMAMSGQMEQRNEFERLAAQEIN</sequence>
<dbReference type="PATRIC" id="fig|1697052.3.peg.1470"/>
<comment type="catalytic activity">
    <reaction evidence="6 7">
        <text>carbamoyl phosphate + L-aspartate = N-carbamoyl-L-aspartate + phosphate + H(+)</text>
        <dbReference type="Rhea" id="RHEA:20013"/>
        <dbReference type="ChEBI" id="CHEBI:15378"/>
        <dbReference type="ChEBI" id="CHEBI:29991"/>
        <dbReference type="ChEBI" id="CHEBI:32814"/>
        <dbReference type="ChEBI" id="CHEBI:43474"/>
        <dbReference type="ChEBI" id="CHEBI:58228"/>
        <dbReference type="EC" id="2.1.3.2"/>
    </reaction>
</comment>
<accession>A0A0K1XEM8</accession>
<feature type="binding site" evidence="7">
    <location>
        <position position="154"/>
    </location>
    <ligand>
        <name>carbamoyl phosphate</name>
        <dbReference type="ChEBI" id="CHEBI:58228"/>
    </ligand>
</feature>
<feature type="binding site" evidence="7">
    <location>
        <position position="72"/>
    </location>
    <ligand>
        <name>carbamoyl phosphate</name>
        <dbReference type="ChEBI" id="CHEBI:58228"/>
    </ligand>
</feature>
<organism evidence="10 11">
    <name type="scientific">Thiopseudomonas alkaliphila</name>
    <dbReference type="NCBI Taxonomy" id="1697053"/>
    <lineage>
        <taxon>Bacteria</taxon>
        <taxon>Pseudomonadati</taxon>
        <taxon>Pseudomonadota</taxon>
        <taxon>Gammaproteobacteria</taxon>
        <taxon>Pseudomonadales</taxon>
        <taxon>Pseudomonadaceae</taxon>
        <taxon>Thiopseudomonas</taxon>
    </lineage>
</organism>